<reference evidence="2 3" key="1">
    <citation type="submission" date="2022-12" db="EMBL/GenBank/DDBJ databases">
        <title>Draft genome sequence of Paenibacillus sp. dW9.</title>
        <authorList>
            <person name="Choi E.-W."/>
            <person name="Kim D.-U."/>
        </authorList>
    </citation>
    <scope>NUCLEOTIDE SEQUENCE [LARGE SCALE GENOMIC DNA]</scope>
    <source>
        <strain evidence="3">dW9</strain>
    </source>
</reference>
<keyword evidence="1" id="KW-1133">Transmembrane helix</keyword>
<proteinExistence type="predicted"/>
<evidence type="ECO:0008006" key="4">
    <source>
        <dbReference type="Google" id="ProtNLM"/>
    </source>
</evidence>
<protein>
    <recommendedName>
        <fullName evidence="4">DUF2029 domain-containing protein</fullName>
    </recommendedName>
</protein>
<feature type="transmembrane region" description="Helical" evidence="1">
    <location>
        <begin position="79"/>
        <end position="105"/>
    </location>
</feature>
<dbReference type="Proteomes" id="UP001527882">
    <property type="component" value="Unassembled WGS sequence"/>
</dbReference>
<accession>A0ABT4Q2A1</accession>
<name>A0ABT4Q2A1_9BACL</name>
<feature type="transmembrane region" description="Helical" evidence="1">
    <location>
        <begin position="153"/>
        <end position="173"/>
    </location>
</feature>
<gene>
    <name evidence="2" type="ORF">O9H85_00895</name>
</gene>
<dbReference type="EMBL" id="JAQAGZ010000001">
    <property type="protein sequence ID" value="MCZ8511013.1"/>
    <property type="molecule type" value="Genomic_DNA"/>
</dbReference>
<organism evidence="2 3">
    <name type="scientific">Paenibacillus gyeongsangnamensis</name>
    <dbReference type="NCBI Taxonomy" id="3388067"/>
    <lineage>
        <taxon>Bacteria</taxon>
        <taxon>Bacillati</taxon>
        <taxon>Bacillota</taxon>
        <taxon>Bacilli</taxon>
        <taxon>Bacillales</taxon>
        <taxon>Paenibacillaceae</taxon>
        <taxon>Paenibacillus</taxon>
    </lineage>
</organism>
<evidence type="ECO:0000256" key="1">
    <source>
        <dbReference type="SAM" id="Phobius"/>
    </source>
</evidence>
<comment type="caution">
    <text evidence="2">The sequence shown here is derived from an EMBL/GenBank/DDBJ whole genome shotgun (WGS) entry which is preliminary data.</text>
</comment>
<evidence type="ECO:0000313" key="2">
    <source>
        <dbReference type="EMBL" id="MCZ8511013.1"/>
    </source>
</evidence>
<feature type="transmembrane region" description="Helical" evidence="1">
    <location>
        <begin position="22"/>
        <end position="43"/>
    </location>
</feature>
<feature type="transmembrane region" description="Helical" evidence="1">
    <location>
        <begin position="50"/>
        <end position="67"/>
    </location>
</feature>
<feature type="transmembrane region" description="Helical" evidence="1">
    <location>
        <begin position="117"/>
        <end position="141"/>
    </location>
</feature>
<keyword evidence="3" id="KW-1185">Reference proteome</keyword>
<keyword evidence="1" id="KW-0812">Transmembrane</keyword>
<keyword evidence="1" id="KW-0472">Membrane</keyword>
<evidence type="ECO:0000313" key="3">
    <source>
        <dbReference type="Proteomes" id="UP001527882"/>
    </source>
</evidence>
<sequence length="203" mass="24297">MNRMQEQLTLALTSYWERYSNIYTWGFWMYTLLMIVPLIVLYYRMDRSKALLLGFYGYSVHMLSTYIDAFGTRNALWSYPFQAIPLLVGSFALDISFIPVSFILLYQWTLNRGRNYYYYAIVLSAMLGLLFKPALTTFGLFRLYKGTTYVHLFIYYVIIAFIAKWLANLFLHFQNDRKNPDRQHASRKKFNLQRMLPRRARAR</sequence>